<evidence type="ECO:0000313" key="1">
    <source>
        <dbReference type="EMBL" id="GAG29336.1"/>
    </source>
</evidence>
<protein>
    <submittedName>
        <fullName evidence="1">Uncharacterized protein</fullName>
    </submittedName>
</protein>
<sequence>MIKIKKTSCDFEREPLLGKFGFKGGYVSGVWQSAALMGSENGNTVVGLGTQSPLWSDAKVFAGTSEAGGNSLMFLMTEHALNAAEGMEFDTPMDLFDRLLPETYEYGKKITGREDLRPTFALNALVAVDNAAWMLYCLEEGIGNFDEMVPEEFRPALSK</sequence>
<comment type="caution">
    <text evidence="1">The sequence shown here is derived from an EMBL/GenBank/DDBJ whole genome shotgun (WGS) entry which is preliminary data.</text>
</comment>
<proteinExistence type="predicted"/>
<accession>X0XX22</accession>
<name>X0XX22_9ZZZZ</name>
<organism evidence="1">
    <name type="scientific">marine sediment metagenome</name>
    <dbReference type="NCBI Taxonomy" id="412755"/>
    <lineage>
        <taxon>unclassified sequences</taxon>
        <taxon>metagenomes</taxon>
        <taxon>ecological metagenomes</taxon>
    </lineage>
</organism>
<feature type="non-terminal residue" evidence="1">
    <location>
        <position position="159"/>
    </location>
</feature>
<dbReference type="AlphaFoldDB" id="X0XX22"/>
<gene>
    <name evidence="1" type="ORF">S01H1_71660</name>
</gene>
<reference evidence="1" key="1">
    <citation type="journal article" date="2014" name="Front. Microbiol.">
        <title>High frequency of phylogenetically diverse reductive dehalogenase-homologous genes in deep subseafloor sedimentary metagenomes.</title>
        <authorList>
            <person name="Kawai M."/>
            <person name="Futagami T."/>
            <person name="Toyoda A."/>
            <person name="Takaki Y."/>
            <person name="Nishi S."/>
            <person name="Hori S."/>
            <person name="Arai W."/>
            <person name="Tsubouchi T."/>
            <person name="Morono Y."/>
            <person name="Uchiyama I."/>
            <person name="Ito T."/>
            <person name="Fujiyama A."/>
            <person name="Inagaki F."/>
            <person name="Takami H."/>
        </authorList>
    </citation>
    <scope>NUCLEOTIDE SEQUENCE</scope>
    <source>
        <strain evidence="1">Expedition CK06-06</strain>
    </source>
</reference>
<dbReference type="EMBL" id="BARS01047732">
    <property type="protein sequence ID" value="GAG29336.1"/>
    <property type="molecule type" value="Genomic_DNA"/>
</dbReference>